<accession>A0A444XA46</accession>
<evidence type="ECO:0000313" key="3">
    <source>
        <dbReference type="Proteomes" id="UP000289738"/>
    </source>
</evidence>
<keyword evidence="3" id="KW-1185">Reference proteome</keyword>
<name>A0A444XA46_ARAHY</name>
<dbReference type="AlphaFoldDB" id="A0A444XA46"/>
<dbReference type="EMBL" id="SDMP01000020">
    <property type="protein sequence ID" value="RYQ86550.1"/>
    <property type="molecule type" value="Genomic_DNA"/>
</dbReference>
<dbReference type="Proteomes" id="UP000289738">
    <property type="component" value="Chromosome B10"/>
</dbReference>
<feature type="region of interest" description="Disordered" evidence="1">
    <location>
        <begin position="62"/>
        <end position="93"/>
    </location>
</feature>
<evidence type="ECO:0000256" key="1">
    <source>
        <dbReference type="SAM" id="MobiDB-lite"/>
    </source>
</evidence>
<evidence type="ECO:0000313" key="2">
    <source>
        <dbReference type="EMBL" id="RYQ86550.1"/>
    </source>
</evidence>
<sequence>MFISMKFAVASHCNPSLLFHQHHHHQGFGDFSGGSSLRRRTSTLKLQTTLCSTYTNDNAYELSSANSHEGSKESAESKKGESSTSNEYVLLLL</sequence>
<organism evidence="2 3">
    <name type="scientific">Arachis hypogaea</name>
    <name type="common">Peanut</name>
    <dbReference type="NCBI Taxonomy" id="3818"/>
    <lineage>
        <taxon>Eukaryota</taxon>
        <taxon>Viridiplantae</taxon>
        <taxon>Streptophyta</taxon>
        <taxon>Embryophyta</taxon>
        <taxon>Tracheophyta</taxon>
        <taxon>Spermatophyta</taxon>
        <taxon>Magnoliopsida</taxon>
        <taxon>eudicotyledons</taxon>
        <taxon>Gunneridae</taxon>
        <taxon>Pentapetalae</taxon>
        <taxon>rosids</taxon>
        <taxon>fabids</taxon>
        <taxon>Fabales</taxon>
        <taxon>Fabaceae</taxon>
        <taxon>Papilionoideae</taxon>
        <taxon>50 kb inversion clade</taxon>
        <taxon>dalbergioids sensu lato</taxon>
        <taxon>Dalbergieae</taxon>
        <taxon>Pterocarpus clade</taxon>
        <taxon>Arachis</taxon>
    </lineage>
</organism>
<reference evidence="2 3" key="1">
    <citation type="submission" date="2019-01" db="EMBL/GenBank/DDBJ databases">
        <title>Sequencing of cultivated peanut Arachis hypogaea provides insights into genome evolution and oil improvement.</title>
        <authorList>
            <person name="Chen X."/>
        </authorList>
    </citation>
    <scope>NUCLEOTIDE SEQUENCE [LARGE SCALE GENOMIC DNA]</scope>
    <source>
        <strain evidence="3">cv. Fuhuasheng</strain>
        <tissue evidence="2">Leaves</tissue>
    </source>
</reference>
<comment type="caution">
    <text evidence="2">The sequence shown here is derived from an EMBL/GenBank/DDBJ whole genome shotgun (WGS) entry which is preliminary data.</text>
</comment>
<gene>
    <name evidence="2" type="ORF">Ahy_B10g106218</name>
</gene>
<proteinExistence type="predicted"/>
<feature type="compositionally biased region" description="Basic and acidic residues" evidence="1">
    <location>
        <begin position="69"/>
        <end position="81"/>
    </location>
</feature>
<protein>
    <submittedName>
        <fullName evidence="2">Uncharacterized protein</fullName>
    </submittedName>
</protein>